<evidence type="ECO:0000256" key="3">
    <source>
        <dbReference type="ARBA" id="ARBA00022692"/>
    </source>
</evidence>
<evidence type="ECO:0000313" key="11">
    <source>
        <dbReference type="Proteomes" id="UP001374579"/>
    </source>
</evidence>
<dbReference type="Pfam" id="PF20520">
    <property type="entry name" value="Ac45-VOA1_TM"/>
    <property type="match status" value="1"/>
</dbReference>
<evidence type="ECO:0000256" key="7">
    <source>
        <dbReference type="SAM" id="SignalP"/>
    </source>
</evidence>
<dbReference type="EMBL" id="JBAMIC010000010">
    <property type="protein sequence ID" value="KAK7101680.1"/>
    <property type="molecule type" value="Genomic_DNA"/>
</dbReference>
<feature type="chain" id="PRO_5042878396" description="V-type proton ATPase subunit S1" evidence="7">
    <location>
        <begin position="22"/>
        <end position="451"/>
    </location>
</feature>
<keyword evidence="5 6" id="KW-0472">Membrane</keyword>
<reference evidence="10 11" key="1">
    <citation type="submission" date="2024-02" db="EMBL/GenBank/DDBJ databases">
        <title>Chromosome-scale genome assembly of the rough periwinkle Littorina saxatilis.</title>
        <authorList>
            <person name="De Jode A."/>
            <person name="Faria R."/>
            <person name="Formenti G."/>
            <person name="Sims Y."/>
            <person name="Smith T.P."/>
            <person name="Tracey A."/>
            <person name="Wood J.M.D."/>
            <person name="Zagrodzka Z.B."/>
            <person name="Johannesson K."/>
            <person name="Butlin R.K."/>
            <person name="Leder E.H."/>
        </authorList>
    </citation>
    <scope>NUCLEOTIDE SEQUENCE [LARGE SCALE GENOMIC DNA]</scope>
    <source>
        <strain evidence="10">Snail1</strain>
        <tissue evidence="10">Muscle</tissue>
    </source>
</reference>
<dbReference type="Gene3D" id="2.40.160.110">
    <property type="match status" value="1"/>
</dbReference>
<gene>
    <name evidence="10" type="ORF">V1264_020021</name>
</gene>
<keyword evidence="3 6" id="KW-0812">Transmembrane</keyword>
<evidence type="ECO:0000259" key="8">
    <source>
        <dbReference type="Pfam" id="PF05827"/>
    </source>
</evidence>
<dbReference type="PANTHER" id="PTHR12471:SF7">
    <property type="entry name" value="V-TYPE PROTON ATPASE SUBUNIT S1"/>
    <property type="match status" value="1"/>
</dbReference>
<feature type="domain" description="V-type proton ATPase subunit S1/VOA1 transmembrane" evidence="9">
    <location>
        <begin position="401"/>
        <end position="439"/>
    </location>
</feature>
<keyword evidence="4 6" id="KW-1133">Transmembrane helix</keyword>
<feature type="domain" description="V-type proton ATPase subunit S1 luminal" evidence="8">
    <location>
        <begin position="274"/>
        <end position="387"/>
    </location>
</feature>
<evidence type="ECO:0000256" key="2">
    <source>
        <dbReference type="ARBA" id="ARBA00009037"/>
    </source>
</evidence>
<protein>
    <recommendedName>
        <fullName evidence="12">V-type proton ATPase subunit S1</fullName>
    </recommendedName>
</protein>
<sequence length="451" mass="49647">MCKMATIHALVGVLAFSIVFASNVPVLMWSPERPLSDLPQAPAADSVSQDTFHTEYLKPLLNKGSNVLVAFLQDKLHVSDISKYADVYNENSDGGAFKNIKGLLDDNFSLELPQVLNSHLALDALRQNFPGTVHDLASATDLSGLDLSGKGNYLLIVRLTPVAGAKNEEAAISANDELVGQVSNHLKKRSVQYTALYTAETSEAREKRDTRKSRHLLATADQSQEGAFYNVSYGNGTLYAYLKSVSVCVLPKTDPPPTACSANFTVPADKLLTNSNMTAVMGENRTLTVTLTIFGISPNSTNLNYTISIKFPFRHWYDRWEMEAAMLTLKNGSELVNDDDMLVTRGYDMVVPLLYSFHCSSMQWYVSTKANSSQTQVTLGGFQIQPFNTTEGFRLSQDCVGWFSTAIWMALVPVGLNIIILLFGMYMLSSLTTNDRFDDPKSKPLNINAGE</sequence>
<accession>A0AAN9BDZ0</accession>
<dbReference type="Pfam" id="PF05827">
    <property type="entry name" value="VAS1_LD"/>
    <property type="match status" value="1"/>
</dbReference>
<proteinExistence type="inferred from homology"/>
<dbReference type="Proteomes" id="UP001374579">
    <property type="component" value="Unassembled WGS sequence"/>
</dbReference>
<dbReference type="InterPro" id="IPR008388">
    <property type="entry name" value="Ac45_acc_su"/>
</dbReference>
<keyword evidence="11" id="KW-1185">Reference proteome</keyword>
<dbReference type="InterPro" id="IPR046755">
    <property type="entry name" value="VAS1_LD"/>
</dbReference>
<keyword evidence="7" id="KW-0732">Signal</keyword>
<comment type="subcellular location">
    <subcellularLocation>
        <location evidence="1">Membrane</location>
        <topology evidence="1">Single-pass membrane protein</topology>
    </subcellularLocation>
</comment>
<dbReference type="GO" id="GO:0033176">
    <property type="term" value="C:proton-transporting V-type ATPase complex"/>
    <property type="evidence" value="ECO:0007669"/>
    <property type="project" value="TreeGrafter"/>
</dbReference>
<dbReference type="GO" id="GO:0030641">
    <property type="term" value="P:regulation of cellular pH"/>
    <property type="evidence" value="ECO:0007669"/>
    <property type="project" value="TreeGrafter"/>
</dbReference>
<evidence type="ECO:0000259" key="9">
    <source>
        <dbReference type="Pfam" id="PF20520"/>
    </source>
</evidence>
<evidence type="ECO:0000256" key="6">
    <source>
        <dbReference type="SAM" id="Phobius"/>
    </source>
</evidence>
<evidence type="ECO:0000256" key="4">
    <source>
        <dbReference type="ARBA" id="ARBA00022989"/>
    </source>
</evidence>
<comment type="caution">
    <text evidence="10">The sequence shown here is derived from an EMBL/GenBank/DDBJ whole genome shotgun (WGS) entry which is preliminary data.</text>
</comment>
<dbReference type="AlphaFoldDB" id="A0AAN9BDZ0"/>
<dbReference type="GO" id="GO:0001671">
    <property type="term" value="F:ATPase activator activity"/>
    <property type="evidence" value="ECO:0007669"/>
    <property type="project" value="TreeGrafter"/>
</dbReference>
<evidence type="ECO:0000256" key="1">
    <source>
        <dbReference type="ARBA" id="ARBA00004167"/>
    </source>
</evidence>
<dbReference type="PANTHER" id="PTHR12471">
    <property type="entry name" value="VACUOLAR ATP SYNTHASE SUBUNIT S1"/>
    <property type="match status" value="1"/>
</dbReference>
<evidence type="ECO:0000313" key="10">
    <source>
        <dbReference type="EMBL" id="KAK7101680.1"/>
    </source>
</evidence>
<organism evidence="10 11">
    <name type="scientific">Littorina saxatilis</name>
    <dbReference type="NCBI Taxonomy" id="31220"/>
    <lineage>
        <taxon>Eukaryota</taxon>
        <taxon>Metazoa</taxon>
        <taxon>Spiralia</taxon>
        <taxon>Lophotrochozoa</taxon>
        <taxon>Mollusca</taxon>
        <taxon>Gastropoda</taxon>
        <taxon>Caenogastropoda</taxon>
        <taxon>Littorinimorpha</taxon>
        <taxon>Littorinoidea</taxon>
        <taxon>Littorinidae</taxon>
        <taxon>Littorina</taxon>
    </lineage>
</organism>
<dbReference type="InterPro" id="IPR046756">
    <property type="entry name" value="VAS1/VOA1_TM"/>
</dbReference>
<evidence type="ECO:0000256" key="5">
    <source>
        <dbReference type="ARBA" id="ARBA00023136"/>
    </source>
</evidence>
<feature type="transmembrane region" description="Helical" evidence="6">
    <location>
        <begin position="406"/>
        <end position="428"/>
    </location>
</feature>
<evidence type="ECO:0008006" key="12">
    <source>
        <dbReference type="Google" id="ProtNLM"/>
    </source>
</evidence>
<name>A0AAN9BDZ0_9CAEN</name>
<comment type="similarity">
    <text evidence="2">Belongs to the vacuolar ATPase subunit S1 family.</text>
</comment>
<feature type="signal peptide" evidence="7">
    <location>
        <begin position="1"/>
        <end position="21"/>
    </location>
</feature>